<accession>A0A4R0R5J6</accession>
<dbReference type="InterPro" id="IPR015590">
    <property type="entry name" value="Aldehyde_DH_dom"/>
</dbReference>
<dbReference type="AlphaFoldDB" id="A0A4R0R5J6"/>
<evidence type="ECO:0000256" key="1">
    <source>
        <dbReference type="ARBA" id="ARBA00009986"/>
    </source>
</evidence>
<dbReference type="Proteomes" id="UP000292702">
    <property type="component" value="Unassembled WGS sequence"/>
</dbReference>
<dbReference type="FunFam" id="3.40.605.10:FF:000004">
    <property type="entry name" value="Aldehyde dehydrogenase"/>
    <property type="match status" value="1"/>
</dbReference>
<dbReference type="PROSITE" id="PS00687">
    <property type="entry name" value="ALDEHYDE_DEHYDR_GLU"/>
    <property type="match status" value="1"/>
</dbReference>
<evidence type="ECO:0000256" key="3">
    <source>
        <dbReference type="ARBA" id="ARBA00023027"/>
    </source>
</evidence>
<evidence type="ECO:0000256" key="7">
    <source>
        <dbReference type="RuleBase" id="RU003345"/>
    </source>
</evidence>
<keyword evidence="2 4" id="KW-0560">Oxidoreductase</keyword>
<dbReference type="InterPro" id="IPR029510">
    <property type="entry name" value="Ald_DH_CS_GLU"/>
</dbReference>
<sequence>MDTDSHYFTIAEIEEIPARLRKTFRSGKTLPVAYRRQQLIQFGRMVQENRSAIEEALKKDMGKPRFEAGTAELVPTFTSIITALNNIEEWATPEKRKVEEWRSDWETMVYPVPKGCALIIAPWNYPFVLAFNPLAGAIAAGCPAVIKPSEHSPTVAALSAKLVRQYLDPEAYIVVNGGIPETTVLLNHRWDHIFYTGNPTVGRIVAEVAAKHLTSTTLELGGKSPVVVAEDCDVEITARRVLWGKVQNCGQLCVSPDHVYVPRSIIPAFTEALKRAHAHFYPEQVFNKSMEWGKMIHCDHHNRVMRQLEQTVGTVVLGGEVEGDTKIAPTIVTGIPLDDALMEAEIFGPILPIIPVDNVEEAINLIAEGPSPLVIYAFTNDEALQKRLIRETRSGSLVINDTYIQLLVYELPFGGFGESGNGTYFGKHSFDAFTHRRSFLHVPTSLDSTPLFQARYPPYTQQGYDAFTAILNTKLPES</sequence>
<gene>
    <name evidence="9" type="ORF">EIP91_010712</name>
</gene>
<evidence type="ECO:0000259" key="8">
    <source>
        <dbReference type="Pfam" id="PF00171"/>
    </source>
</evidence>
<dbReference type="GO" id="GO:0005737">
    <property type="term" value="C:cytoplasm"/>
    <property type="evidence" value="ECO:0007669"/>
    <property type="project" value="TreeGrafter"/>
</dbReference>
<evidence type="ECO:0000256" key="4">
    <source>
        <dbReference type="PIRNR" id="PIRNR036492"/>
    </source>
</evidence>
<reference evidence="9 10" key="1">
    <citation type="submission" date="2018-11" db="EMBL/GenBank/DDBJ databases">
        <title>Genome assembly of Steccherinum ochraceum LE-BIN_3174, the white-rot fungus of the Steccherinaceae family (The Residual Polyporoid clade, Polyporales, Basidiomycota).</title>
        <authorList>
            <person name="Fedorova T.V."/>
            <person name="Glazunova O.A."/>
            <person name="Landesman E.O."/>
            <person name="Moiseenko K.V."/>
            <person name="Psurtseva N.V."/>
            <person name="Savinova O.S."/>
            <person name="Shakhova N.V."/>
            <person name="Tyazhelova T.V."/>
            <person name="Vasina D.V."/>
        </authorList>
    </citation>
    <scope>NUCLEOTIDE SEQUENCE [LARGE SCALE GENOMIC DNA]</scope>
    <source>
        <strain evidence="9 10">LE-BIN_3174</strain>
    </source>
</reference>
<evidence type="ECO:0000256" key="6">
    <source>
        <dbReference type="PROSITE-ProRule" id="PRU10007"/>
    </source>
</evidence>
<feature type="active site" evidence="5 6">
    <location>
        <position position="219"/>
    </location>
</feature>
<evidence type="ECO:0000313" key="9">
    <source>
        <dbReference type="EMBL" id="TCD60105.1"/>
    </source>
</evidence>
<dbReference type="PANTHER" id="PTHR43570">
    <property type="entry name" value="ALDEHYDE DEHYDROGENASE"/>
    <property type="match status" value="1"/>
</dbReference>
<feature type="domain" description="Aldehyde dehydrogenase" evidence="8">
    <location>
        <begin position="11"/>
        <end position="437"/>
    </location>
</feature>
<dbReference type="InterPro" id="IPR016163">
    <property type="entry name" value="Ald_DH_C"/>
</dbReference>
<dbReference type="PIRSF" id="PIRSF036492">
    <property type="entry name" value="ALDH"/>
    <property type="match status" value="1"/>
</dbReference>
<dbReference type="GO" id="GO:0006081">
    <property type="term" value="P:aldehyde metabolic process"/>
    <property type="evidence" value="ECO:0007669"/>
    <property type="project" value="InterPro"/>
</dbReference>
<organism evidence="9 10">
    <name type="scientific">Steccherinum ochraceum</name>
    <dbReference type="NCBI Taxonomy" id="92696"/>
    <lineage>
        <taxon>Eukaryota</taxon>
        <taxon>Fungi</taxon>
        <taxon>Dikarya</taxon>
        <taxon>Basidiomycota</taxon>
        <taxon>Agaricomycotina</taxon>
        <taxon>Agaricomycetes</taxon>
        <taxon>Polyporales</taxon>
        <taxon>Steccherinaceae</taxon>
        <taxon>Steccherinum</taxon>
    </lineage>
</organism>
<dbReference type="Gene3D" id="3.40.309.10">
    <property type="entry name" value="Aldehyde Dehydrogenase, Chain A, domain 2"/>
    <property type="match status" value="1"/>
</dbReference>
<dbReference type="InterPro" id="IPR016161">
    <property type="entry name" value="Ald_DH/histidinol_DH"/>
</dbReference>
<dbReference type="STRING" id="92696.A0A4R0R5J6"/>
<dbReference type="InterPro" id="IPR016162">
    <property type="entry name" value="Ald_DH_N"/>
</dbReference>
<dbReference type="Pfam" id="PF00171">
    <property type="entry name" value="Aldedh"/>
    <property type="match status" value="1"/>
</dbReference>
<dbReference type="EMBL" id="RWJN01000658">
    <property type="protein sequence ID" value="TCD60105.1"/>
    <property type="molecule type" value="Genomic_DNA"/>
</dbReference>
<dbReference type="SUPFAM" id="SSF53720">
    <property type="entry name" value="ALDH-like"/>
    <property type="match status" value="1"/>
</dbReference>
<dbReference type="PANTHER" id="PTHR43570:SF16">
    <property type="entry name" value="ALDEHYDE DEHYDROGENASE TYPE III, ISOFORM Q"/>
    <property type="match status" value="1"/>
</dbReference>
<feature type="active site" evidence="5">
    <location>
        <position position="253"/>
    </location>
</feature>
<protein>
    <recommendedName>
        <fullName evidence="4">Aldehyde dehydrogenase</fullName>
    </recommendedName>
</protein>
<comment type="similarity">
    <text evidence="1 4 7">Belongs to the aldehyde dehydrogenase family.</text>
</comment>
<dbReference type="GO" id="GO:0004029">
    <property type="term" value="F:aldehyde dehydrogenase (NAD+) activity"/>
    <property type="evidence" value="ECO:0007669"/>
    <property type="project" value="TreeGrafter"/>
</dbReference>
<comment type="caution">
    <text evidence="9">The sequence shown here is derived from an EMBL/GenBank/DDBJ whole genome shotgun (WGS) entry which is preliminary data.</text>
</comment>
<evidence type="ECO:0000256" key="2">
    <source>
        <dbReference type="ARBA" id="ARBA00023002"/>
    </source>
</evidence>
<dbReference type="FunFam" id="3.40.309.10:FF:000003">
    <property type="entry name" value="Aldehyde dehydrogenase"/>
    <property type="match status" value="1"/>
</dbReference>
<proteinExistence type="inferred from homology"/>
<name>A0A4R0R5J6_9APHY</name>
<evidence type="ECO:0000313" key="10">
    <source>
        <dbReference type="Proteomes" id="UP000292702"/>
    </source>
</evidence>
<keyword evidence="3" id="KW-0520">NAD</keyword>
<keyword evidence="10" id="KW-1185">Reference proteome</keyword>
<dbReference type="OrthoDB" id="440325at2759"/>
<evidence type="ECO:0000256" key="5">
    <source>
        <dbReference type="PIRSR" id="PIRSR036492-1"/>
    </source>
</evidence>
<dbReference type="InterPro" id="IPR012394">
    <property type="entry name" value="Aldehyde_DH_NAD(P)"/>
</dbReference>
<dbReference type="Gene3D" id="3.40.605.10">
    <property type="entry name" value="Aldehyde Dehydrogenase, Chain A, domain 1"/>
    <property type="match status" value="1"/>
</dbReference>